<evidence type="ECO:0000313" key="2">
    <source>
        <dbReference type="Proteomes" id="UP000011115"/>
    </source>
</evidence>
<dbReference type="HOGENOM" id="CLU_1910321_0_0_1"/>
<proteinExistence type="predicted"/>
<dbReference type="InParanoid" id="M1DKK5"/>
<dbReference type="AlphaFoldDB" id="M1DKK5"/>
<organism evidence="1 2">
    <name type="scientific">Solanum tuberosum</name>
    <name type="common">Potato</name>
    <dbReference type="NCBI Taxonomy" id="4113"/>
    <lineage>
        <taxon>Eukaryota</taxon>
        <taxon>Viridiplantae</taxon>
        <taxon>Streptophyta</taxon>
        <taxon>Embryophyta</taxon>
        <taxon>Tracheophyta</taxon>
        <taxon>Spermatophyta</taxon>
        <taxon>Magnoliopsida</taxon>
        <taxon>eudicotyledons</taxon>
        <taxon>Gunneridae</taxon>
        <taxon>Pentapetalae</taxon>
        <taxon>asterids</taxon>
        <taxon>lamiids</taxon>
        <taxon>Solanales</taxon>
        <taxon>Solanaceae</taxon>
        <taxon>Solanoideae</taxon>
        <taxon>Solaneae</taxon>
        <taxon>Solanum</taxon>
    </lineage>
</organism>
<sequence length="133" mass="15826">MYCKRKYAYIAGEKAMHSGKEIHASRERDSCIAREEFMHRGKEIMHRGKRFTHSKKKKPCIARERSHASRKESCIAEKSCIAREDPCIAKRHKLITTSRELSTYYVSLFYKTQALLALRQTRWCRRQIFKENN</sequence>
<dbReference type="Gramene" id="PGSC0003DMT400090520">
    <property type="protein sequence ID" value="PGSC0003DMT400090520"/>
    <property type="gene ID" value="PGSC0003DMG400040091"/>
</dbReference>
<evidence type="ECO:0000313" key="1">
    <source>
        <dbReference type="EnsemblPlants" id="PGSC0003DMT400090520"/>
    </source>
</evidence>
<keyword evidence="2" id="KW-1185">Reference proteome</keyword>
<dbReference type="Proteomes" id="UP000011115">
    <property type="component" value="Unassembled WGS sequence"/>
</dbReference>
<reference evidence="1" key="2">
    <citation type="submission" date="2015-06" db="UniProtKB">
        <authorList>
            <consortium name="EnsemblPlants"/>
        </authorList>
    </citation>
    <scope>IDENTIFICATION</scope>
    <source>
        <strain evidence="1">DM1-3 516 R44</strain>
    </source>
</reference>
<protein>
    <submittedName>
        <fullName evidence="1">Uncharacterized protein</fullName>
    </submittedName>
</protein>
<name>M1DKK5_SOLTU</name>
<dbReference type="PaxDb" id="4113-PGSC0003DMT400090520"/>
<dbReference type="EnsemblPlants" id="PGSC0003DMT400090520">
    <property type="protein sequence ID" value="PGSC0003DMT400090520"/>
    <property type="gene ID" value="PGSC0003DMG400040091"/>
</dbReference>
<accession>M1DKK5</accession>
<reference evidence="2" key="1">
    <citation type="journal article" date="2011" name="Nature">
        <title>Genome sequence and analysis of the tuber crop potato.</title>
        <authorList>
            <consortium name="The Potato Genome Sequencing Consortium"/>
        </authorList>
    </citation>
    <scope>NUCLEOTIDE SEQUENCE [LARGE SCALE GENOMIC DNA]</scope>
    <source>
        <strain evidence="2">cv. DM1-3 516 R44</strain>
    </source>
</reference>